<dbReference type="RefSeq" id="WP_117324890.1">
    <property type="nucleotide sequence ID" value="NZ_QVTE01000004.1"/>
</dbReference>
<dbReference type="Proteomes" id="UP000264541">
    <property type="component" value="Unassembled WGS sequence"/>
</dbReference>
<reference evidence="10 11" key="1">
    <citation type="submission" date="2018-08" db="EMBL/GenBank/DDBJ databases">
        <title>Bacillus chawlae sp. nov., Bacillus glennii sp. nov., and Bacillus saganii sp. nov. Isolated from the Vehicle Assembly Building at Kennedy Space Center where the Viking Spacecraft were Assembled.</title>
        <authorList>
            <person name="Seuylemezian A."/>
            <person name="Vaishampayan P."/>
        </authorList>
    </citation>
    <scope>NUCLEOTIDE SEQUENCE [LARGE SCALE GENOMIC DNA]</scope>
    <source>
        <strain evidence="10 11">V47-23a</strain>
    </source>
</reference>
<evidence type="ECO:0000256" key="5">
    <source>
        <dbReference type="ARBA" id="ARBA00022573"/>
    </source>
</evidence>
<comment type="similarity">
    <text evidence="3 9">Belongs to the CobD/CbiB family.</text>
</comment>
<dbReference type="OrthoDB" id="9811967at2"/>
<keyword evidence="4 9" id="KW-1003">Cell membrane</keyword>
<dbReference type="GO" id="GO:0048472">
    <property type="term" value="F:threonine-phosphate decarboxylase activity"/>
    <property type="evidence" value="ECO:0007669"/>
    <property type="project" value="InterPro"/>
</dbReference>
<protein>
    <recommendedName>
        <fullName evidence="9">Cobalamin biosynthesis protein CobD</fullName>
    </recommendedName>
</protein>
<keyword evidence="7 9" id="KW-1133">Transmembrane helix</keyword>
<dbReference type="NCBIfam" id="TIGR00380">
    <property type="entry name" value="cobal_cbiB"/>
    <property type="match status" value="1"/>
</dbReference>
<name>A0A372LTM2_9BACI</name>
<dbReference type="InterPro" id="IPR004485">
    <property type="entry name" value="Cobalamin_biosynth_CobD/CbiB"/>
</dbReference>
<accession>A0A372LTM2</accession>
<evidence type="ECO:0000256" key="4">
    <source>
        <dbReference type="ARBA" id="ARBA00022475"/>
    </source>
</evidence>
<evidence type="ECO:0000313" key="10">
    <source>
        <dbReference type="EMBL" id="RFU71406.1"/>
    </source>
</evidence>
<evidence type="ECO:0000256" key="6">
    <source>
        <dbReference type="ARBA" id="ARBA00022692"/>
    </source>
</evidence>
<comment type="caution">
    <text evidence="9">Lacks conserved residue(s) required for the propagation of feature annotation.</text>
</comment>
<sequence length="321" mass="35435">MIIAHLCSITLAYIIDFLLGDPPNWPHPVRWIGSFISYLENKLNIGKNRKRNGLLLLSGVIILVGGLTSLSVYMAYKIHFIAGVVLEAIIISTAIAQKSLRSAALEVYNPLQENDVQTARLKLSYIVGRDTDNLDKGEIVRGAVETVAENTSDGITAPLFWALIGGAPLAMVYRAINTCDSMIGYKNERYQQFGWASAKLDDAVNWVPSRLTSMMFMVSMKPKACSREQAWAILFRDARRHPSPNSGWGEAAVASLLGIQLGGLNYYKGMVSDRAKMGEPLIALETVHIKMANTLMHRAVFGFIVLLWIGGMAVEVTFSWL</sequence>
<dbReference type="GO" id="GO:0015420">
    <property type="term" value="F:ABC-type vitamin B12 transporter activity"/>
    <property type="evidence" value="ECO:0007669"/>
    <property type="project" value="UniProtKB-UniRule"/>
</dbReference>
<comment type="caution">
    <text evidence="10">The sequence shown here is derived from an EMBL/GenBank/DDBJ whole genome shotgun (WGS) entry which is preliminary data.</text>
</comment>
<comment type="subcellular location">
    <subcellularLocation>
        <location evidence="1 9">Cell membrane</location>
        <topology evidence="1 9">Multi-pass membrane protein</topology>
    </subcellularLocation>
</comment>
<organism evidence="10 11">
    <name type="scientific">Peribacillus saganii</name>
    <dbReference type="NCBI Taxonomy" id="2303992"/>
    <lineage>
        <taxon>Bacteria</taxon>
        <taxon>Bacillati</taxon>
        <taxon>Bacillota</taxon>
        <taxon>Bacilli</taxon>
        <taxon>Bacillales</taxon>
        <taxon>Bacillaceae</taxon>
        <taxon>Peribacillus</taxon>
    </lineage>
</organism>
<dbReference type="EMBL" id="QVTE01000004">
    <property type="protein sequence ID" value="RFU71406.1"/>
    <property type="molecule type" value="Genomic_DNA"/>
</dbReference>
<dbReference type="AlphaFoldDB" id="A0A372LTM2"/>
<comment type="function">
    <text evidence="9">Converts cobyric acid to cobinamide by the addition of aminopropanol on the F carboxylic group.</text>
</comment>
<dbReference type="Pfam" id="PF03186">
    <property type="entry name" value="CobD_Cbib"/>
    <property type="match status" value="1"/>
</dbReference>
<evidence type="ECO:0000313" key="11">
    <source>
        <dbReference type="Proteomes" id="UP000264541"/>
    </source>
</evidence>
<dbReference type="GO" id="GO:0005886">
    <property type="term" value="C:plasma membrane"/>
    <property type="evidence" value="ECO:0007669"/>
    <property type="project" value="UniProtKB-SubCell"/>
</dbReference>
<keyword evidence="6 9" id="KW-0812">Transmembrane</keyword>
<feature type="transmembrane region" description="Helical" evidence="9">
    <location>
        <begin position="299"/>
        <end position="320"/>
    </location>
</feature>
<evidence type="ECO:0000256" key="7">
    <source>
        <dbReference type="ARBA" id="ARBA00022989"/>
    </source>
</evidence>
<evidence type="ECO:0000256" key="1">
    <source>
        <dbReference type="ARBA" id="ARBA00004651"/>
    </source>
</evidence>
<dbReference type="PANTHER" id="PTHR34308">
    <property type="entry name" value="COBALAMIN BIOSYNTHESIS PROTEIN CBIB"/>
    <property type="match status" value="1"/>
</dbReference>
<dbReference type="PANTHER" id="PTHR34308:SF1">
    <property type="entry name" value="COBALAMIN BIOSYNTHESIS PROTEIN CBIB"/>
    <property type="match status" value="1"/>
</dbReference>
<evidence type="ECO:0000256" key="8">
    <source>
        <dbReference type="ARBA" id="ARBA00023136"/>
    </source>
</evidence>
<gene>
    <name evidence="9" type="primary">cobD</name>
    <name evidence="10" type="ORF">D0469_01480</name>
</gene>
<dbReference type="HAMAP" id="MF_00024">
    <property type="entry name" value="CobD_CbiB"/>
    <property type="match status" value="1"/>
</dbReference>
<evidence type="ECO:0000256" key="3">
    <source>
        <dbReference type="ARBA" id="ARBA00006263"/>
    </source>
</evidence>
<proteinExistence type="inferred from homology"/>
<keyword evidence="11" id="KW-1185">Reference proteome</keyword>
<dbReference type="UniPathway" id="UPA00148"/>
<evidence type="ECO:0000256" key="2">
    <source>
        <dbReference type="ARBA" id="ARBA00004953"/>
    </source>
</evidence>
<feature type="transmembrane region" description="Helical" evidence="9">
    <location>
        <begin position="54"/>
        <end position="72"/>
    </location>
</feature>
<evidence type="ECO:0000256" key="9">
    <source>
        <dbReference type="HAMAP-Rule" id="MF_00024"/>
    </source>
</evidence>
<comment type="pathway">
    <text evidence="2 9">Cofactor biosynthesis; adenosylcobalamin biosynthesis.</text>
</comment>
<dbReference type="GO" id="GO:0009236">
    <property type="term" value="P:cobalamin biosynthetic process"/>
    <property type="evidence" value="ECO:0007669"/>
    <property type="project" value="UniProtKB-UniRule"/>
</dbReference>
<keyword evidence="5 9" id="KW-0169">Cobalamin biosynthesis</keyword>
<keyword evidence="8 9" id="KW-0472">Membrane</keyword>